<comment type="caution">
    <text evidence="6">The sequence shown here is derived from an EMBL/GenBank/DDBJ whole genome shotgun (WGS) entry which is preliminary data.</text>
</comment>
<feature type="domain" description="Tryptophan synthase beta chain-like PALP" evidence="5">
    <location>
        <begin position="8"/>
        <end position="292"/>
    </location>
</feature>
<dbReference type="EMBL" id="JACXIZ010000003">
    <property type="protein sequence ID" value="MBD2843665.1"/>
    <property type="molecule type" value="Genomic_DNA"/>
</dbReference>
<proteinExistence type="predicted"/>
<dbReference type="InterPro" id="IPR036052">
    <property type="entry name" value="TrpB-like_PALP_sf"/>
</dbReference>
<dbReference type="CDD" id="cd01561">
    <property type="entry name" value="CBS_like"/>
    <property type="match status" value="1"/>
</dbReference>
<dbReference type="InterPro" id="IPR001926">
    <property type="entry name" value="TrpB-like_PALP"/>
</dbReference>
<gene>
    <name evidence="6" type="primary">sbnA</name>
    <name evidence="6" type="ORF">IDH44_00560</name>
</gene>
<dbReference type="InterPro" id="IPR023927">
    <property type="entry name" value="SbnA"/>
</dbReference>
<keyword evidence="3" id="KW-0808">Transferase</keyword>
<keyword evidence="7" id="KW-1185">Reference proteome</keyword>
<dbReference type="NCBIfam" id="TIGR03945">
    <property type="entry name" value="PLP_SbnA_fam"/>
    <property type="match status" value="1"/>
</dbReference>
<reference evidence="6" key="1">
    <citation type="submission" date="2020-09" db="EMBL/GenBank/DDBJ databases">
        <title>A novel bacterium of genus Paenibacillus, isolated from South China Sea.</title>
        <authorList>
            <person name="Huang H."/>
            <person name="Mo K."/>
            <person name="Hu Y."/>
        </authorList>
    </citation>
    <scope>NUCLEOTIDE SEQUENCE</scope>
    <source>
        <strain evidence="6">IB182496</strain>
    </source>
</reference>
<sequence length="334" mass="35623">MAEDWLAYIGNTPLVRLSRLFANTRGIAVYAKLEMLNPCGSTKDRSAARILAAAREQGLIGPGSVVVESSSGNMAISLAAICSRLDMRFISVVDPKTTPQNIRIMRAYGAEIERVEEPDPATGEYLPARLARVKALLAAIPGSFWPNQYENANNYLAHKNGTMREIADALGKVDYVLGGVSTCGTLLGCASYVRTHGLATRIVAVDAVGSVILGGDKGRRLFPGLGAGIVPPFGQTHFADEAVLVREADMVAGCRRLVQREAILAGPSSGAVVHALGDLLPRLPDGTVCALILHDRGERYLDTLYDEDWVARHLGESALDTRGGVKDANDAVSE</sequence>
<dbReference type="GO" id="GO:0016740">
    <property type="term" value="F:transferase activity"/>
    <property type="evidence" value="ECO:0007669"/>
    <property type="project" value="UniProtKB-KW"/>
</dbReference>
<accession>A0A927BQ27</accession>
<dbReference type="Pfam" id="PF00291">
    <property type="entry name" value="PALP"/>
    <property type="match status" value="1"/>
</dbReference>
<evidence type="ECO:0000313" key="6">
    <source>
        <dbReference type="EMBL" id="MBD2843665.1"/>
    </source>
</evidence>
<dbReference type="Proteomes" id="UP000621560">
    <property type="component" value="Unassembled WGS sequence"/>
</dbReference>
<dbReference type="GO" id="GO:1901605">
    <property type="term" value="P:alpha-amino acid metabolic process"/>
    <property type="evidence" value="ECO:0007669"/>
    <property type="project" value="UniProtKB-ARBA"/>
</dbReference>
<evidence type="ECO:0000313" key="7">
    <source>
        <dbReference type="Proteomes" id="UP000621560"/>
    </source>
</evidence>
<dbReference type="RefSeq" id="WP_190913691.1">
    <property type="nucleotide sequence ID" value="NZ_JACXIZ010000003.1"/>
</dbReference>
<comment type="cofactor">
    <cofactor evidence="1">
        <name>pyridoxal 5'-phosphate</name>
        <dbReference type="ChEBI" id="CHEBI:597326"/>
    </cofactor>
</comment>
<protein>
    <submittedName>
        <fullName evidence="6">2,3-diaminopropionate biosynthesis protein SbnA</fullName>
    </submittedName>
</protein>
<dbReference type="Gene3D" id="3.40.50.1100">
    <property type="match status" value="2"/>
</dbReference>
<dbReference type="PANTHER" id="PTHR10314">
    <property type="entry name" value="CYSTATHIONINE BETA-SYNTHASE"/>
    <property type="match status" value="1"/>
</dbReference>
<keyword evidence="4" id="KW-0663">Pyridoxal phosphate</keyword>
<comment type="subunit">
    <text evidence="2">Homodimer.</text>
</comment>
<evidence type="ECO:0000256" key="4">
    <source>
        <dbReference type="ARBA" id="ARBA00022898"/>
    </source>
</evidence>
<dbReference type="AlphaFoldDB" id="A0A927BQ27"/>
<dbReference type="SUPFAM" id="SSF53686">
    <property type="entry name" value="Tryptophan synthase beta subunit-like PLP-dependent enzymes"/>
    <property type="match status" value="1"/>
</dbReference>
<evidence type="ECO:0000259" key="5">
    <source>
        <dbReference type="Pfam" id="PF00291"/>
    </source>
</evidence>
<dbReference type="InterPro" id="IPR050214">
    <property type="entry name" value="Cys_Synth/Cystath_Beta-Synth"/>
</dbReference>
<name>A0A927BQ27_9BACL</name>
<evidence type="ECO:0000256" key="3">
    <source>
        <dbReference type="ARBA" id="ARBA00022679"/>
    </source>
</evidence>
<evidence type="ECO:0000256" key="1">
    <source>
        <dbReference type="ARBA" id="ARBA00001933"/>
    </source>
</evidence>
<organism evidence="6 7">
    <name type="scientific">Paenibacillus sabuli</name>
    <dbReference type="NCBI Taxonomy" id="2772509"/>
    <lineage>
        <taxon>Bacteria</taxon>
        <taxon>Bacillati</taxon>
        <taxon>Bacillota</taxon>
        <taxon>Bacilli</taxon>
        <taxon>Bacillales</taxon>
        <taxon>Paenibacillaceae</taxon>
        <taxon>Paenibacillus</taxon>
    </lineage>
</organism>
<evidence type="ECO:0000256" key="2">
    <source>
        <dbReference type="ARBA" id="ARBA00011738"/>
    </source>
</evidence>